<dbReference type="AlphaFoldDB" id="E6LHU7"/>
<evidence type="ECO:0000256" key="5">
    <source>
        <dbReference type="ARBA" id="ARBA00022989"/>
    </source>
</evidence>
<organism evidence="9 10">
    <name type="scientific">Enterococcus italicus (strain DSM 15952 / CCUG 50447 / LMG 22039 / TP 1.5)</name>
    <dbReference type="NCBI Taxonomy" id="888064"/>
    <lineage>
        <taxon>Bacteria</taxon>
        <taxon>Bacillati</taxon>
        <taxon>Bacillota</taxon>
        <taxon>Bacilli</taxon>
        <taxon>Lactobacillales</taxon>
        <taxon>Enterococcaceae</taxon>
        <taxon>Enterococcus</taxon>
    </lineage>
</organism>
<feature type="transmembrane region" description="Helical" evidence="7">
    <location>
        <begin position="200"/>
        <end position="223"/>
    </location>
</feature>
<keyword evidence="3" id="KW-1003">Cell membrane</keyword>
<dbReference type="STRING" id="888064.HMPREF9088_1937"/>
<comment type="caution">
    <text evidence="9">The sequence shown here is derived from an EMBL/GenBank/DDBJ whole genome shotgun (WGS) entry which is preliminary data.</text>
</comment>
<keyword evidence="6 7" id="KW-0472">Membrane</keyword>
<evidence type="ECO:0000313" key="10">
    <source>
        <dbReference type="Proteomes" id="UP000010296"/>
    </source>
</evidence>
<dbReference type="Pfam" id="PF03600">
    <property type="entry name" value="CitMHS"/>
    <property type="match status" value="1"/>
</dbReference>
<reference evidence="9 10" key="1">
    <citation type="submission" date="2010-12" db="EMBL/GenBank/DDBJ databases">
        <authorList>
            <person name="Muzny D."/>
            <person name="Qin X."/>
            <person name="Deng J."/>
            <person name="Jiang H."/>
            <person name="Liu Y."/>
            <person name="Qu J."/>
            <person name="Song X.-Z."/>
            <person name="Zhang L."/>
            <person name="Thornton R."/>
            <person name="Coyle M."/>
            <person name="Francisco L."/>
            <person name="Jackson L."/>
            <person name="Javaid M."/>
            <person name="Korchina V."/>
            <person name="Kovar C."/>
            <person name="Mata R."/>
            <person name="Mathew T."/>
            <person name="Ngo R."/>
            <person name="Nguyen L."/>
            <person name="Nguyen N."/>
            <person name="Okwuonu G."/>
            <person name="Ongeri F."/>
            <person name="Pham C."/>
            <person name="Simmons D."/>
            <person name="Wilczek-Boney K."/>
            <person name="Hale W."/>
            <person name="Jakkamsetti A."/>
            <person name="Pham P."/>
            <person name="Ruth R."/>
            <person name="San Lucas F."/>
            <person name="Warren J."/>
            <person name="Zhang J."/>
            <person name="Zhao Z."/>
            <person name="Zhou C."/>
            <person name="Zhu D."/>
            <person name="Lee S."/>
            <person name="Bess C."/>
            <person name="Blankenburg K."/>
            <person name="Forbes L."/>
            <person name="Fu Q."/>
            <person name="Gubbala S."/>
            <person name="Hirani K."/>
            <person name="Jayaseelan J.C."/>
            <person name="Lara F."/>
            <person name="Munidasa M."/>
            <person name="Palculict T."/>
            <person name="Patil S."/>
            <person name="Pu L.-L."/>
            <person name="Saada N."/>
            <person name="Tang L."/>
            <person name="Weissenberger G."/>
            <person name="Zhu Y."/>
            <person name="Hemphill L."/>
            <person name="Shang Y."/>
            <person name="Youmans B."/>
            <person name="Ayvaz T."/>
            <person name="Ross M."/>
            <person name="Santibanez J."/>
            <person name="Aqrawi P."/>
            <person name="Gross S."/>
            <person name="Joshi V."/>
            <person name="Fowler G."/>
            <person name="Nazareth L."/>
            <person name="Reid J."/>
            <person name="Worley K."/>
            <person name="Petrosino J."/>
            <person name="Highlander S."/>
            <person name="Gibbs R."/>
        </authorList>
    </citation>
    <scope>NUCLEOTIDE SEQUENCE [LARGE SCALE GENOMIC DNA]</scope>
    <source>
        <strain evidence="10">DSM 15952 / CCUG 50447 / LMG 22039 / TP 1.5</strain>
    </source>
</reference>
<dbReference type="PANTHER" id="PTHR43302">
    <property type="entry name" value="TRANSPORTER ARSB-RELATED"/>
    <property type="match status" value="1"/>
</dbReference>
<evidence type="ECO:0000256" key="3">
    <source>
        <dbReference type="ARBA" id="ARBA00022475"/>
    </source>
</evidence>
<evidence type="ECO:0000313" key="9">
    <source>
        <dbReference type="EMBL" id="EFU73207.1"/>
    </source>
</evidence>
<dbReference type="GO" id="GO:0005886">
    <property type="term" value="C:plasma membrane"/>
    <property type="evidence" value="ECO:0007669"/>
    <property type="project" value="UniProtKB-SubCell"/>
</dbReference>
<feature type="transmembrane region" description="Helical" evidence="7">
    <location>
        <begin position="81"/>
        <end position="107"/>
    </location>
</feature>
<evidence type="ECO:0000256" key="4">
    <source>
        <dbReference type="ARBA" id="ARBA00022692"/>
    </source>
</evidence>
<dbReference type="GO" id="GO:0055085">
    <property type="term" value="P:transmembrane transport"/>
    <property type="evidence" value="ECO:0007669"/>
    <property type="project" value="InterPro"/>
</dbReference>
<dbReference type="eggNOG" id="COG1055">
    <property type="taxonomic scope" value="Bacteria"/>
</dbReference>
<keyword evidence="4 7" id="KW-0812">Transmembrane</keyword>
<evidence type="ECO:0000256" key="7">
    <source>
        <dbReference type="SAM" id="Phobius"/>
    </source>
</evidence>
<feature type="transmembrane region" description="Helical" evidence="7">
    <location>
        <begin position="158"/>
        <end position="180"/>
    </location>
</feature>
<keyword evidence="10" id="KW-1185">Reference proteome</keyword>
<feature type="transmembrane region" description="Helical" evidence="7">
    <location>
        <begin position="346"/>
        <end position="366"/>
    </location>
</feature>
<feature type="transmembrane region" description="Helical" evidence="7">
    <location>
        <begin position="315"/>
        <end position="334"/>
    </location>
</feature>
<gene>
    <name evidence="9" type="ORF">HMPREF9088_1937</name>
</gene>
<feature type="transmembrane region" description="Helical" evidence="7">
    <location>
        <begin position="16"/>
        <end position="34"/>
    </location>
</feature>
<dbReference type="InterPro" id="IPR004680">
    <property type="entry name" value="Cit_transptr-like_dom"/>
</dbReference>
<comment type="subcellular location">
    <subcellularLocation>
        <location evidence="1">Cell membrane</location>
        <topology evidence="1">Multi-pass membrane protein</topology>
    </subcellularLocation>
</comment>
<dbReference type="PANTHER" id="PTHR43302:SF5">
    <property type="entry name" value="TRANSPORTER ARSB-RELATED"/>
    <property type="match status" value="1"/>
</dbReference>
<feature type="domain" description="Citrate transporter-like" evidence="8">
    <location>
        <begin position="17"/>
        <end position="302"/>
    </location>
</feature>
<dbReference type="EMBL" id="AEPV01000074">
    <property type="protein sequence ID" value="EFU73207.1"/>
    <property type="molecule type" value="Genomic_DNA"/>
</dbReference>
<name>E6LHU7_ENTI1</name>
<evidence type="ECO:0000256" key="6">
    <source>
        <dbReference type="ARBA" id="ARBA00023136"/>
    </source>
</evidence>
<protein>
    <submittedName>
        <fullName evidence="9">Citrate transporter</fullName>
    </submittedName>
</protein>
<evidence type="ECO:0000256" key="1">
    <source>
        <dbReference type="ARBA" id="ARBA00004651"/>
    </source>
</evidence>
<sequence length="367" mass="40462">MVGEKLKIFLTKDPTFTISLIGALGSCLFGRFDVGFIDSKVILALFGLMVVIEALKSMGVLKWLADRLTVITATKRQLVQALVGLAFVASMVLTNDVAILTLLPVFLLIANQALTKKELVFGTVLLILAANLGSSVFPTGNPQNIYLFSYYQLELLTFFGWVLPFFLVALFSLLSLTMLVPNQSFHIEQEKKQANISWKISPWFSLLMMLAYVTNLLTSWWWVGLAVGLVLVSFPKVIKKVDYLLLGTFICFFFIVGNLAENEELAQFLRQSVQNASMTLWVSAGVSQIISNVPAALLLAPFTDHGRAMVLGTNIGGMGTIIASLANLIGYKVFSVYSGDQKGRFFTYFSVVNFGLLAVFLLLFSII</sequence>
<evidence type="ECO:0000256" key="2">
    <source>
        <dbReference type="ARBA" id="ARBA00022448"/>
    </source>
</evidence>
<accession>E6LHU7</accession>
<dbReference type="HOGENOM" id="CLU_063025_0_0_9"/>
<dbReference type="PROSITE" id="PS51257">
    <property type="entry name" value="PROKAR_LIPOPROTEIN"/>
    <property type="match status" value="1"/>
</dbReference>
<feature type="transmembrane region" description="Helical" evidence="7">
    <location>
        <begin position="41"/>
        <end position="61"/>
    </location>
</feature>
<keyword evidence="5 7" id="KW-1133">Transmembrane helix</keyword>
<feature type="transmembrane region" description="Helical" evidence="7">
    <location>
        <begin position="280"/>
        <end position="303"/>
    </location>
</feature>
<dbReference type="RefSeq" id="WP_007208948.1">
    <property type="nucleotide sequence ID" value="NZ_GL622241.1"/>
</dbReference>
<dbReference type="Proteomes" id="UP000010296">
    <property type="component" value="Unassembled WGS sequence"/>
</dbReference>
<feature type="transmembrane region" description="Helical" evidence="7">
    <location>
        <begin position="119"/>
        <end position="138"/>
    </location>
</feature>
<proteinExistence type="predicted"/>
<keyword evidence="2" id="KW-0813">Transport</keyword>
<evidence type="ECO:0000259" key="8">
    <source>
        <dbReference type="Pfam" id="PF03600"/>
    </source>
</evidence>
<feature type="transmembrane region" description="Helical" evidence="7">
    <location>
        <begin position="243"/>
        <end position="260"/>
    </location>
</feature>